<name>A0A834JGE6_VESVU</name>
<accession>A0A834JGE6</accession>
<proteinExistence type="predicted"/>
<dbReference type="EMBL" id="JACSEA010000013">
    <property type="protein sequence ID" value="KAF7386624.1"/>
    <property type="molecule type" value="Genomic_DNA"/>
</dbReference>
<evidence type="ECO:0000256" key="1">
    <source>
        <dbReference type="SAM" id="MobiDB-lite"/>
    </source>
</evidence>
<evidence type="ECO:0000313" key="3">
    <source>
        <dbReference type="Proteomes" id="UP000614350"/>
    </source>
</evidence>
<dbReference type="AlphaFoldDB" id="A0A834JGE6"/>
<gene>
    <name evidence="2" type="ORF">HZH66_011076</name>
</gene>
<dbReference type="Proteomes" id="UP000614350">
    <property type="component" value="Unassembled WGS sequence"/>
</dbReference>
<sequence>MGMDAWKDRNGAPFGRDSPSVRRKVRGSNKTRGSFNVSRYFSKVEELFASSPSRVLLAKNFRLTYTPIKWLTSLFEELTSGYFGSKQREISTRECNNR</sequence>
<feature type="region of interest" description="Disordered" evidence="1">
    <location>
        <begin position="1"/>
        <end position="33"/>
    </location>
</feature>
<reference evidence="2" key="1">
    <citation type="journal article" date="2020" name="G3 (Bethesda)">
        <title>High-Quality Assemblies for Three Invasive Social Wasps from the &lt;i&gt;Vespula&lt;/i&gt; Genus.</title>
        <authorList>
            <person name="Harrop T.W.R."/>
            <person name="Guhlin J."/>
            <person name="McLaughlin G.M."/>
            <person name="Permina E."/>
            <person name="Stockwell P."/>
            <person name="Gilligan J."/>
            <person name="Le Lec M.F."/>
            <person name="Gruber M.A.M."/>
            <person name="Quinn O."/>
            <person name="Lovegrove M."/>
            <person name="Duncan E.J."/>
            <person name="Remnant E.J."/>
            <person name="Van Eeckhoven J."/>
            <person name="Graham B."/>
            <person name="Knapp R.A."/>
            <person name="Langford K.W."/>
            <person name="Kronenberg Z."/>
            <person name="Press M.O."/>
            <person name="Eacker S.M."/>
            <person name="Wilson-Rankin E.E."/>
            <person name="Purcell J."/>
            <person name="Lester P.J."/>
            <person name="Dearden P.K."/>
        </authorList>
    </citation>
    <scope>NUCLEOTIDE SEQUENCE</scope>
    <source>
        <strain evidence="2">Marl-1</strain>
    </source>
</reference>
<organism evidence="2 3">
    <name type="scientific">Vespula vulgaris</name>
    <name type="common">Yellow jacket</name>
    <name type="synonym">Wasp</name>
    <dbReference type="NCBI Taxonomy" id="7454"/>
    <lineage>
        <taxon>Eukaryota</taxon>
        <taxon>Metazoa</taxon>
        <taxon>Ecdysozoa</taxon>
        <taxon>Arthropoda</taxon>
        <taxon>Hexapoda</taxon>
        <taxon>Insecta</taxon>
        <taxon>Pterygota</taxon>
        <taxon>Neoptera</taxon>
        <taxon>Endopterygota</taxon>
        <taxon>Hymenoptera</taxon>
        <taxon>Apocrita</taxon>
        <taxon>Aculeata</taxon>
        <taxon>Vespoidea</taxon>
        <taxon>Vespidae</taxon>
        <taxon>Vespinae</taxon>
        <taxon>Vespula</taxon>
    </lineage>
</organism>
<evidence type="ECO:0000313" key="2">
    <source>
        <dbReference type="EMBL" id="KAF7386624.1"/>
    </source>
</evidence>
<feature type="compositionally biased region" description="Basic and acidic residues" evidence="1">
    <location>
        <begin position="1"/>
        <end position="10"/>
    </location>
</feature>
<protein>
    <submittedName>
        <fullName evidence="2">Uncharacterized protein</fullName>
    </submittedName>
</protein>
<comment type="caution">
    <text evidence="2">The sequence shown here is derived from an EMBL/GenBank/DDBJ whole genome shotgun (WGS) entry which is preliminary data.</text>
</comment>
<keyword evidence="3" id="KW-1185">Reference proteome</keyword>